<keyword evidence="2" id="KW-1185">Reference proteome</keyword>
<dbReference type="EMBL" id="JBEVCJ010000025">
    <property type="protein sequence ID" value="MET1256711.1"/>
    <property type="molecule type" value="Genomic_DNA"/>
</dbReference>
<name>A0ABV2BXQ4_9GAMM</name>
<organism evidence="1 2">
    <name type="scientific">Aliikangiella maris</name>
    <dbReference type="NCBI Taxonomy" id="3162458"/>
    <lineage>
        <taxon>Bacteria</taxon>
        <taxon>Pseudomonadati</taxon>
        <taxon>Pseudomonadota</taxon>
        <taxon>Gammaproteobacteria</taxon>
        <taxon>Oceanospirillales</taxon>
        <taxon>Pleioneaceae</taxon>
        <taxon>Aliikangiella</taxon>
    </lineage>
</organism>
<evidence type="ECO:0000313" key="1">
    <source>
        <dbReference type="EMBL" id="MET1256711.1"/>
    </source>
</evidence>
<gene>
    <name evidence="1" type="ORF">ABVT43_16335</name>
</gene>
<comment type="caution">
    <text evidence="1">The sequence shown here is derived from an EMBL/GenBank/DDBJ whole genome shotgun (WGS) entry which is preliminary data.</text>
</comment>
<sequence>MDFEELKNESPHENIKKNRLTLVFLFSIFFIPVFIAYSAYFTGWFSSATENRGTLLVDKSVLDIEDFEFIRPDGQAISGEEFETIYWWIMPINPEKCSLECIEINTYMLNQTYVGLGKESKRARQLLVLPKGSTINTKAFPVAYSPFTDIGVSPLGKTRSGLGKALPADYIYLVDPLGNIILRYDLAKTKDDAPNISKDLRTDIMRLLRYSRLG</sequence>
<proteinExistence type="predicted"/>
<protein>
    <submittedName>
        <fullName evidence="1">Uncharacterized protein</fullName>
    </submittedName>
</protein>
<accession>A0ABV2BXQ4</accession>
<evidence type="ECO:0000313" key="2">
    <source>
        <dbReference type="Proteomes" id="UP001548189"/>
    </source>
</evidence>
<dbReference type="Proteomes" id="UP001548189">
    <property type="component" value="Unassembled WGS sequence"/>
</dbReference>
<reference evidence="1 2" key="1">
    <citation type="submission" date="2024-06" db="EMBL/GenBank/DDBJ databases">
        <authorList>
            <person name="Li F."/>
        </authorList>
    </citation>
    <scope>NUCLEOTIDE SEQUENCE [LARGE SCALE GENOMIC DNA]</scope>
    <source>
        <strain evidence="1 2">GXAS 311</strain>
    </source>
</reference>